<dbReference type="GeneID" id="78778015"/>
<evidence type="ECO:0008006" key="3">
    <source>
        <dbReference type="Google" id="ProtNLM"/>
    </source>
</evidence>
<dbReference type="CTD" id="78778015"/>
<dbReference type="RefSeq" id="XP_053580209.1">
    <property type="nucleotide sequence ID" value="XM_053736643.1"/>
</dbReference>
<evidence type="ECO:0000313" key="2">
    <source>
        <dbReference type="Proteomes" id="UP000483820"/>
    </source>
</evidence>
<protein>
    <recommendedName>
        <fullName evidence="3">C6 domain-containing protein</fullName>
    </recommendedName>
</protein>
<proteinExistence type="predicted"/>
<sequence>MNQWDNCTQSLFYTCRLGNVTGTVTAIGISTNININLDAINMPMLNIGQVRFITNDTLTTINTTLICDTSSRLWAVNSLQFGEQFSTFACAYMYSNGTWSWQ</sequence>
<dbReference type="KEGG" id="crq:GCK72_026073"/>
<gene>
    <name evidence="1" type="ORF">GCK72_026073</name>
</gene>
<name>A0A6A5G4G9_CAERE</name>
<dbReference type="AlphaFoldDB" id="A0A6A5G4G9"/>
<comment type="caution">
    <text evidence="1">The sequence shown here is derived from an EMBL/GenBank/DDBJ whole genome shotgun (WGS) entry which is preliminary data.</text>
</comment>
<evidence type="ECO:0000313" key="1">
    <source>
        <dbReference type="EMBL" id="KAF1749605.1"/>
    </source>
</evidence>
<dbReference type="Proteomes" id="UP000483820">
    <property type="component" value="Chromosome X"/>
</dbReference>
<reference evidence="1 2" key="1">
    <citation type="submission" date="2019-12" db="EMBL/GenBank/DDBJ databases">
        <title>Chromosome-level assembly of the Caenorhabditis remanei genome.</title>
        <authorList>
            <person name="Teterina A.A."/>
            <person name="Willis J.H."/>
            <person name="Phillips P.C."/>
        </authorList>
    </citation>
    <scope>NUCLEOTIDE SEQUENCE [LARGE SCALE GENOMIC DNA]</scope>
    <source>
        <strain evidence="1 2">PX506</strain>
        <tissue evidence="1">Whole organism</tissue>
    </source>
</reference>
<organism evidence="1 2">
    <name type="scientific">Caenorhabditis remanei</name>
    <name type="common">Caenorhabditis vulgaris</name>
    <dbReference type="NCBI Taxonomy" id="31234"/>
    <lineage>
        <taxon>Eukaryota</taxon>
        <taxon>Metazoa</taxon>
        <taxon>Ecdysozoa</taxon>
        <taxon>Nematoda</taxon>
        <taxon>Chromadorea</taxon>
        <taxon>Rhabditida</taxon>
        <taxon>Rhabditina</taxon>
        <taxon>Rhabditomorpha</taxon>
        <taxon>Rhabditoidea</taxon>
        <taxon>Rhabditidae</taxon>
        <taxon>Peloderinae</taxon>
        <taxon>Caenorhabditis</taxon>
    </lineage>
</organism>
<dbReference type="EMBL" id="WUAV01000006">
    <property type="protein sequence ID" value="KAF1749605.1"/>
    <property type="molecule type" value="Genomic_DNA"/>
</dbReference>
<accession>A0A6A5G4G9</accession>